<accession>A0A512N630</accession>
<evidence type="ECO:0000259" key="2">
    <source>
        <dbReference type="Pfam" id="PF04773"/>
    </source>
</evidence>
<dbReference type="EMBL" id="BKAJ01000030">
    <property type="protein sequence ID" value="GEP54445.1"/>
    <property type="molecule type" value="Genomic_DNA"/>
</dbReference>
<dbReference type="PANTHER" id="PTHR30273">
    <property type="entry name" value="PERIPLASMIC SIGNAL SENSOR AND SIGMA FACTOR ACTIVATOR FECR-RELATED"/>
    <property type="match status" value="1"/>
</dbReference>
<feature type="domain" description="FecR protein" evidence="2">
    <location>
        <begin position="126"/>
        <end position="218"/>
    </location>
</feature>
<dbReference type="RefSeq" id="WP_147147974.1">
    <property type="nucleotide sequence ID" value="NZ_BKAJ01000030.1"/>
</dbReference>
<evidence type="ECO:0000313" key="6">
    <source>
        <dbReference type="Proteomes" id="UP000321058"/>
    </source>
</evidence>
<dbReference type="PIRSF" id="PIRSF018266">
    <property type="entry name" value="FecR"/>
    <property type="match status" value="1"/>
</dbReference>
<evidence type="ECO:0000256" key="1">
    <source>
        <dbReference type="SAM" id="Phobius"/>
    </source>
</evidence>
<evidence type="ECO:0000259" key="3">
    <source>
        <dbReference type="Pfam" id="PF16220"/>
    </source>
</evidence>
<keyword evidence="6" id="KW-1185">Reference proteome</keyword>
<keyword evidence="1" id="KW-0812">Transmembrane</keyword>
<proteinExistence type="predicted"/>
<dbReference type="InterPro" id="IPR012373">
    <property type="entry name" value="Ferrdict_sens_TM"/>
</dbReference>
<feature type="domain" description="FecR N-terminal" evidence="3">
    <location>
        <begin position="21"/>
        <end position="62"/>
    </location>
</feature>
<dbReference type="Gene3D" id="3.55.50.30">
    <property type="match status" value="1"/>
</dbReference>
<evidence type="ECO:0000313" key="5">
    <source>
        <dbReference type="EMBL" id="GEP54445.1"/>
    </source>
</evidence>
<dbReference type="InterPro" id="IPR032623">
    <property type="entry name" value="FecR_N"/>
</dbReference>
<dbReference type="Pfam" id="PF16220">
    <property type="entry name" value="DUF4880"/>
    <property type="match status" value="1"/>
</dbReference>
<reference evidence="5 6" key="1">
    <citation type="submission" date="2019-07" db="EMBL/GenBank/DDBJ databases">
        <title>Whole genome shotgun sequence of Reyranella soli NBRC 108950.</title>
        <authorList>
            <person name="Hosoyama A."/>
            <person name="Uohara A."/>
            <person name="Ohji S."/>
            <person name="Ichikawa N."/>
        </authorList>
    </citation>
    <scope>NUCLEOTIDE SEQUENCE [LARGE SCALE GENOMIC DNA]</scope>
    <source>
        <strain evidence="5 6">NBRC 108950</strain>
    </source>
</reference>
<dbReference type="Pfam" id="PF04773">
    <property type="entry name" value="FecR"/>
    <property type="match status" value="1"/>
</dbReference>
<sequence length="329" mass="35652">MSEEKQGPLMAEDGAGRRLSDEAIDWLVRLGSGRATATDRLAFQRWRQSSTAHEAAAVEAEVLLHAVGETRQADELRRQGTPLSAGSVRRHPVGRRVLFAGAAAASVAAVAVALPALGPLSGLYADHATAVGGRKRVALADSSVVVLNTATAVSVDYSAQERRLVLHDGEALFEVAKDAARPFIVVAGDVEVRAVGTAFVVRLKRVFENVTVSEGTVEVKMGDRPSIRVVAGQQLDVSESDGFKLRVVDVDAATAWQRGKLIFNRRPLENVVAELERYRTGRIVILGDRLKTLEVTGVFDLDDTDRILRTIEETTKARVVQMPLFTIIR</sequence>
<dbReference type="Gene3D" id="2.60.120.1440">
    <property type="match status" value="1"/>
</dbReference>
<evidence type="ECO:0000259" key="4">
    <source>
        <dbReference type="Pfam" id="PF16344"/>
    </source>
</evidence>
<comment type="caution">
    <text evidence="5">The sequence shown here is derived from an EMBL/GenBank/DDBJ whole genome shotgun (WGS) entry which is preliminary data.</text>
</comment>
<organism evidence="5 6">
    <name type="scientific">Reyranella soli</name>
    <dbReference type="NCBI Taxonomy" id="1230389"/>
    <lineage>
        <taxon>Bacteria</taxon>
        <taxon>Pseudomonadati</taxon>
        <taxon>Pseudomonadota</taxon>
        <taxon>Alphaproteobacteria</taxon>
        <taxon>Hyphomicrobiales</taxon>
        <taxon>Reyranellaceae</taxon>
        <taxon>Reyranella</taxon>
    </lineage>
</organism>
<gene>
    <name evidence="5" type="ORF">RSO01_16110</name>
</gene>
<protein>
    <submittedName>
        <fullName evidence="5">Sensor</fullName>
    </submittedName>
</protein>
<dbReference type="Proteomes" id="UP000321058">
    <property type="component" value="Unassembled WGS sequence"/>
</dbReference>
<dbReference type="InterPro" id="IPR032508">
    <property type="entry name" value="FecR_C"/>
</dbReference>
<dbReference type="PANTHER" id="PTHR30273:SF2">
    <property type="entry name" value="PROTEIN FECR"/>
    <property type="match status" value="1"/>
</dbReference>
<name>A0A512N630_9HYPH</name>
<dbReference type="InterPro" id="IPR006860">
    <property type="entry name" value="FecR"/>
</dbReference>
<dbReference type="OrthoDB" id="1098280at2"/>
<keyword evidence="1" id="KW-1133">Transmembrane helix</keyword>
<dbReference type="GO" id="GO:0016989">
    <property type="term" value="F:sigma factor antagonist activity"/>
    <property type="evidence" value="ECO:0007669"/>
    <property type="project" value="TreeGrafter"/>
</dbReference>
<keyword evidence="1" id="KW-0472">Membrane</keyword>
<feature type="domain" description="Protein FecR C-terminal" evidence="4">
    <location>
        <begin position="260"/>
        <end position="318"/>
    </location>
</feature>
<dbReference type="AlphaFoldDB" id="A0A512N630"/>
<dbReference type="Pfam" id="PF16344">
    <property type="entry name" value="FecR_C"/>
    <property type="match status" value="1"/>
</dbReference>
<feature type="transmembrane region" description="Helical" evidence="1">
    <location>
        <begin position="97"/>
        <end position="117"/>
    </location>
</feature>